<evidence type="ECO:0000259" key="3">
    <source>
        <dbReference type="Pfam" id="PF02221"/>
    </source>
</evidence>
<accession>A0ABM0GKU4</accession>
<dbReference type="SUPFAM" id="SSF63707">
    <property type="entry name" value="Ganglioside M2 (gm2) activator"/>
    <property type="match status" value="1"/>
</dbReference>
<organism evidence="4 5">
    <name type="scientific">Saccoglossus kowalevskii</name>
    <name type="common">Acorn worm</name>
    <dbReference type="NCBI Taxonomy" id="10224"/>
    <lineage>
        <taxon>Eukaryota</taxon>
        <taxon>Metazoa</taxon>
        <taxon>Hemichordata</taxon>
        <taxon>Enteropneusta</taxon>
        <taxon>Harrimaniidae</taxon>
        <taxon>Saccoglossus</taxon>
    </lineage>
</organism>
<evidence type="ECO:0000256" key="2">
    <source>
        <dbReference type="SAM" id="SignalP"/>
    </source>
</evidence>
<dbReference type="Pfam" id="PF02221">
    <property type="entry name" value="E1_DerP2_DerF2"/>
    <property type="match status" value="1"/>
</dbReference>
<evidence type="ECO:0000313" key="5">
    <source>
        <dbReference type="RefSeq" id="XP_002732121.1"/>
    </source>
</evidence>
<dbReference type="RefSeq" id="XP_002732121.1">
    <property type="nucleotide sequence ID" value="XM_002732075.2"/>
</dbReference>
<proteinExistence type="predicted"/>
<name>A0ABM0GKU4_SACKO</name>
<gene>
    <name evidence="5" type="primary">LOC100367709</name>
</gene>
<protein>
    <submittedName>
        <fullName evidence="5">Uncharacterized protein LOC100367709</fullName>
    </submittedName>
</protein>
<dbReference type="Proteomes" id="UP000694865">
    <property type="component" value="Unplaced"/>
</dbReference>
<reference evidence="5" key="1">
    <citation type="submission" date="2025-08" db="UniProtKB">
        <authorList>
            <consortium name="RefSeq"/>
        </authorList>
    </citation>
    <scope>IDENTIFICATION</scope>
    <source>
        <tissue evidence="5">Testes</tissue>
    </source>
</reference>
<feature type="signal peptide" evidence="2">
    <location>
        <begin position="1"/>
        <end position="21"/>
    </location>
</feature>
<feature type="domain" description="MD-2-related lipid-recognition" evidence="3">
    <location>
        <begin position="27"/>
        <end position="173"/>
    </location>
</feature>
<keyword evidence="1 2" id="KW-0732">Signal</keyword>
<dbReference type="GeneID" id="100367709"/>
<feature type="chain" id="PRO_5047158176" evidence="2">
    <location>
        <begin position="22"/>
        <end position="176"/>
    </location>
</feature>
<evidence type="ECO:0000256" key="1">
    <source>
        <dbReference type="ARBA" id="ARBA00022729"/>
    </source>
</evidence>
<dbReference type="InterPro" id="IPR036846">
    <property type="entry name" value="GM2-AP_sf"/>
</dbReference>
<sequence length="176" mass="19681">MGRLVACQVVIVVCLLSHVACDIVRDFKWRSCGGLSIEFIEISQPTPDEIRVGVNLQFLHASPAVSIRVDLHRSVYLGMFNTVDVKVPCNNNLFGSCSYEICELVERMTGGGCESDQNTTCSCFSSSHIFNTEFTVKLFSPTVSVLETGNYESTFLFYDDVDREVACLRFKFSLVF</sequence>
<keyword evidence="4" id="KW-1185">Reference proteome</keyword>
<evidence type="ECO:0000313" key="4">
    <source>
        <dbReference type="Proteomes" id="UP000694865"/>
    </source>
</evidence>
<dbReference type="InterPro" id="IPR003172">
    <property type="entry name" value="ML_dom"/>
</dbReference>
<dbReference type="Gene3D" id="2.70.220.10">
    <property type="entry name" value="Ganglioside GM2 activator"/>
    <property type="match status" value="1"/>
</dbReference>